<dbReference type="PANTHER" id="PTHR13976">
    <property type="entry name" value="HETEROGENEOUS NUCLEAR RIBONUCLEOPROTEIN-RELATED"/>
    <property type="match status" value="1"/>
</dbReference>
<feature type="domain" description="RRM" evidence="4">
    <location>
        <begin position="228"/>
        <end position="305"/>
    </location>
</feature>
<dbReference type="OrthoDB" id="431068at2759"/>
<evidence type="ECO:0000313" key="5">
    <source>
        <dbReference type="EMBL" id="GAQ85369.1"/>
    </source>
</evidence>
<dbReference type="InterPro" id="IPR050666">
    <property type="entry name" value="ESRP"/>
</dbReference>
<dbReference type="EMBL" id="DF237181">
    <property type="protein sequence ID" value="GAQ85369.1"/>
    <property type="molecule type" value="Genomic_DNA"/>
</dbReference>
<evidence type="ECO:0000313" key="6">
    <source>
        <dbReference type="Proteomes" id="UP000054558"/>
    </source>
</evidence>
<dbReference type="GO" id="GO:1990904">
    <property type="term" value="C:ribonucleoprotein complex"/>
    <property type="evidence" value="ECO:0000318"/>
    <property type="project" value="GO_Central"/>
</dbReference>
<reference evidence="5 6" key="1">
    <citation type="journal article" date="2014" name="Nat. Commun.">
        <title>Klebsormidium flaccidum genome reveals primary factors for plant terrestrial adaptation.</title>
        <authorList>
            <person name="Hori K."/>
            <person name="Maruyama F."/>
            <person name="Fujisawa T."/>
            <person name="Togashi T."/>
            <person name="Yamamoto N."/>
            <person name="Seo M."/>
            <person name="Sato S."/>
            <person name="Yamada T."/>
            <person name="Mori H."/>
            <person name="Tajima N."/>
            <person name="Moriyama T."/>
            <person name="Ikeuchi M."/>
            <person name="Watanabe M."/>
            <person name="Wada H."/>
            <person name="Kobayashi K."/>
            <person name="Saito M."/>
            <person name="Masuda T."/>
            <person name="Sasaki-Sekimoto Y."/>
            <person name="Mashiguchi K."/>
            <person name="Awai K."/>
            <person name="Shimojima M."/>
            <person name="Masuda S."/>
            <person name="Iwai M."/>
            <person name="Nobusawa T."/>
            <person name="Narise T."/>
            <person name="Kondo S."/>
            <person name="Saito H."/>
            <person name="Sato R."/>
            <person name="Murakawa M."/>
            <person name="Ihara Y."/>
            <person name="Oshima-Yamada Y."/>
            <person name="Ohtaka K."/>
            <person name="Satoh M."/>
            <person name="Sonobe K."/>
            <person name="Ishii M."/>
            <person name="Ohtani R."/>
            <person name="Kanamori-Sato M."/>
            <person name="Honoki R."/>
            <person name="Miyazaki D."/>
            <person name="Mochizuki H."/>
            <person name="Umetsu J."/>
            <person name="Higashi K."/>
            <person name="Shibata D."/>
            <person name="Kamiya Y."/>
            <person name="Sato N."/>
            <person name="Nakamura Y."/>
            <person name="Tabata S."/>
            <person name="Ida S."/>
            <person name="Kurokawa K."/>
            <person name="Ohta H."/>
        </authorList>
    </citation>
    <scope>NUCLEOTIDE SEQUENCE [LARGE SCALE GENOMIC DNA]</scope>
    <source>
        <strain evidence="5 6">NIES-2285</strain>
    </source>
</reference>
<dbReference type="InterPro" id="IPR000504">
    <property type="entry name" value="RRM_dom"/>
</dbReference>
<evidence type="ECO:0000256" key="1">
    <source>
        <dbReference type="ARBA" id="ARBA00022737"/>
    </source>
</evidence>
<keyword evidence="1" id="KW-0677">Repeat</keyword>
<organism evidence="5 6">
    <name type="scientific">Klebsormidium nitens</name>
    <name type="common">Green alga</name>
    <name type="synonym">Ulothrix nitens</name>
    <dbReference type="NCBI Taxonomy" id="105231"/>
    <lineage>
        <taxon>Eukaryota</taxon>
        <taxon>Viridiplantae</taxon>
        <taxon>Streptophyta</taxon>
        <taxon>Klebsormidiophyceae</taxon>
        <taxon>Klebsormidiales</taxon>
        <taxon>Klebsormidiaceae</taxon>
        <taxon>Klebsormidium</taxon>
    </lineage>
</organism>
<dbReference type="GO" id="GO:0003723">
    <property type="term" value="F:RNA binding"/>
    <property type="evidence" value="ECO:0007669"/>
    <property type="project" value="UniProtKB-UniRule"/>
</dbReference>
<dbReference type="Pfam" id="PF00076">
    <property type="entry name" value="RRM_1"/>
    <property type="match status" value="4"/>
</dbReference>
<dbReference type="PROSITE" id="PS50102">
    <property type="entry name" value="RRM"/>
    <property type="match status" value="3"/>
</dbReference>
<keyword evidence="6" id="KW-1185">Reference proteome</keyword>
<dbReference type="SUPFAM" id="SSF54928">
    <property type="entry name" value="RNA-binding domain, RBD"/>
    <property type="match status" value="3"/>
</dbReference>
<dbReference type="CDD" id="cd12254">
    <property type="entry name" value="RRM_hnRNPH_ESRPs_RBM12_like"/>
    <property type="match status" value="3"/>
</dbReference>
<gene>
    <name evidence="5" type="ORF">KFL_002320030</name>
</gene>
<feature type="domain" description="RRM" evidence="4">
    <location>
        <begin position="432"/>
        <end position="508"/>
    </location>
</feature>
<dbReference type="InterPro" id="IPR012677">
    <property type="entry name" value="Nucleotide-bd_a/b_plait_sf"/>
</dbReference>
<dbReference type="SMART" id="SM00360">
    <property type="entry name" value="RRM"/>
    <property type="match status" value="4"/>
</dbReference>
<evidence type="ECO:0000259" key="4">
    <source>
        <dbReference type="PROSITE" id="PS50102"/>
    </source>
</evidence>
<evidence type="ECO:0000256" key="3">
    <source>
        <dbReference type="PROSITE-ProRule" id="PRU00176"/>
    </source>
</evidence>
<sequence>MQGSSCTASSSLGLSRAVLNLLSKPAPRNNVGQQGVPGLPLSLRSALVGHFLQPRQTLFQDLLAVDALRQSGLGAPGPFYEPQRYNFATSPVVCQAYGERENYGRRPPPVVGDAPVVRLRGLPWDTTSQDIERFLEGVQMGPEGIILTLDARGRPSGEAIVECASIEDADLALGKNNGYVGNRWIEVFPAGYQDLDFAKKNQNLTAIKPELTEDDLSAFGNPDAGYKGVLRMRGLPFRAVEEDVVDFFTGYDVVGNGVFLCRLADGRLSGDAFVEFVDEETARKAMELNREQMGRRYVELFPTTKGDMVSAIKIHAQRVAAAWRETASSSYIKLRGLPFDVEEGDIQDFFTGYDIKPNSIKITESFPGRKTGEAFVEFSSPAEADRAMQENNKEIGVRYIELFRVREEEVNGAPAEGRGKGGRVSVNSDPAATIKMRGLPFRATVGDIVIFFEGFDVLKDTITLGTTSDGRPSGEAWVAFASPEEATRAIRQMNREYMGNRFVELFPA</sequence>
<protein>
    <recommendedName>
        <fullName evidence="4">RRM domain-containing protein</fullName>
    </recommendedName>
</protein>
<feature type="domain" description="RRM" evidence="4">
    <location>
        <begin position="330"/>
        <end position="407"/>
    </location>
</feature>
<dbReference type="OMA" id="MWTRTAF"/>
<evidence type="ECO:0000256" key="2">
    <source>
        <dbReference type="ARBA" id="ARBA00022884"/>
    </source>
</evidence>
<accession>A0A1Y1I7H0</accession>
<dbReference type="Proteomes" id="UP000054558">
    <property type="component" value="Unassembled WGS sequence"/>
</dbReference>
<proteinExistence type="predicted"/>
<name>A0A1Y1I7H0_KLENI</name>
<dbReference type="AlphaFoldDB" id="A0A1Y1I7H0"/>
<keyword evidence="2 3" id="KW-0694">RNA-binding</keyword>
<dbReference type="Gene3D" id="3.30.70.330">
    <property type="match status" value="4"/>
</dbReference>
<dbReference type="STRING" id="105231.A0A1Y1I7H0"/>
<dbReference type="InterPro" id="IPR035979">
    <property type="entry name" value="RBD_domain_sf"/>
</dbReference>